<sequence>MVSARSTEPLCQWCCKIKFPFSEGDNAGSSWRLAPGKQIQRSRCPFCKLVAHSFTSSYRTDGTGSARVLPDSPEVWASQARYSGQAGPPSFSIHPNPRSVYVVKATTPTVGDERHQGYMHRTIEPAFDVRRLLSWVSACEVSHRASCKLDHRGFAEVFPALSVLRLVDVEQECLVELQQVPQYVAPSYVWGEVRTLRLSTMNRSRLTKPGATKAAWGNIPRTIQDAILLVKKLERRYLWVDTLCLVQDDPADLGAGVNVMDQIYEAS</sequence>
<comment type="caution">
    <text evidence="2">The sequence shown here is derived from an EMBL/GenBank/DDBJ whole genome shotgun (WGS) entry which is preliminary data.</text>
</comment>
<dbReference type="EMBL" id="WIGN01000160">
    <property type="protein sequence ID" value="KAF6806391.1"/>
    <property type="molecule type" value="Genomic_DNA"/>
</dbReference>
<reference evidence="2 3" key="1">
    <citation type="journal article" date="2020" name="Phytopathology">
        <title>Genome Sequence Resources of Colletotrichum truncatum, C. plurivorum, C. musicola, and C. sojae: Four Species Pathogenic to Soybean (Glycine max).</title>
        <authorList>
            <person name="Rogerio F."/>
            <person name="Boufleur T.R."/>
            <person name="Ciampi-Guillardi M."/>
            <person name="Sukno S.A."/>
            <person name="Thon M.R."/>
            <person name="Massola Junior N.S."/>
            <person name="Baroncelli R."/>
        </authorList>
    </citation>
    <scope>NUCLEOTIDE SEQUENCE [LARGE SCALE GENOMIC DNA]</scope>
    <source>
        <strain evidence="2 3">LFN0009</strain>
    </source>
</reference>
<evidence type="ECO:0000313" key="2">
    <source>
        <dbReference type="EMBL" id="KAF6806391.1"/>
    </source>
</evidence>
<organism evidence="2 3">
    <name type="scientific">Colletotrichum sojae</name>
    <dbReference type="NCBI Taxonomy" id="2175907"/>
    <lineage>
        <taxon>Eukaryota</taxon>
        <taxon>Fungi</taxon>
        <taxon>Dikarya</taxon>
        <taxon>Ascomycota</taxon>
        <taxon>Pezizomycotina</taxon>
        <taxon>Sordariomycetes</taxon>
        <taxon>Hypocreomycetidae</taxon>
        <taxon>Glomerellales</taxon>
        <taxon>Glomerellaceae</taxon>
        <taxon>Colletotrichum</taxon>
        <taxon>Colletotrichum orchidearum species complex</taxon>
    </lineage>
</organism>
<dbReference type="PANTHER" id="PTHR33112">
    <property type="entry name" value="DOMAIN PROTEIN, PUTATIVE-RELATED"/>
    <property type="match status" value="1"/>
</dbReference>
<evidence type="ECO:0000313" key="3">
    <source>
        <dbReference type="Proteomes" id="UP000652219"/>
    </source>
</evidence>
<dbReference type="PANTHER" id="PTHR33112:SF12">
    <property type="entry name" value="HETEROKARYON INCOMPATIBILITY DOMAIN-CONTAINING PROTEIN"/>
    <property type="match status" value="1"/>
</dbReference>
<proteinExistence type="predicted"/>
<keyword evidence="3" id="KW-1185">Reference proteome</keyword>
<dbReference type="AlphaFoldDB" id="A0A8H6J5J1"/>
<dbReference type="InterPro" id="IPR010730">
    <property type="entry name" value="HET"/>
</dbReference>
<dbReference type="Pfam" id="PF06985">
    <property type="entry name" value="HET"/>
    <property type="match status" value="1"/>
</dbReference>
<dbReference type="Proteomes" id="UP000652219">
    <property type="component" value="Unassembled WGS sequence"/>
</dbReference>
<protein>
    <submittedName>
        <fullName evidence="2">Heterokaryon incompatibility protein</fullName>
    </submittedName>
</protein>
<feature type="domain" description="Heterokaryon incompatibility" evidence="1">
    <location>
        <begin position="183"/>
        <end position="266"/>
    </location>
</feature>
<name>A0A8H6J5J1_9PEZI</name>
<accession>A0A8H6J5J1</accession>
<gene>
    <name evidence="2" type="ORF">CSOJ01_08886</name>
</gene>
<evidence type="ECO:0000259" key="1">
    <source>
        <dbReference type="Pfam" id="PF06985"/>
    </source>
</evidence>